<organism evidence="3 4">
    <name type="scientific">Brevibacterium ravenspurgense</name>
    <dbReference type="NCBI Taxonomy" id="479117"/>
    <lineage>
        <taxon>Bacteria</taxon>
        <taxon>Bacillati</taxon>
        <taxon>Actinomycetota</taxon>
        <taxon>Actinomycetes</taxon>
        <taxon>Micrococcales</taxon>
        <taxon>Brevibacteriaceae</taxon>
        <taxon>Brevibacterium</taxon>
    </lineage>
</organism>
<dbReference type="Gene3D" id="3.30.950.30">
    <property type="entry name" value="Schlafen, AAA domain"/>
    <property type="match status" value="1"/>
</dbReference>
<evidence type="ECO:0000259" key="2">
    <source>
        <dbReference type="Pfam" id="PF04326"/>
    </source>
</evidence>
<comment type="caution">
    <text evidence="3">The sequence shown here is derived from an EMBL/GenBank/DDBJ whole genome shotgun (WGS) entry which is preliminary data.</text>
</comment>
<dbReference type="InterPro" id="IPR007421">
    <property type="entry name" value="Schlafen_AlbA_2_dom"/>
</dbReference>
<feature type="region of interest" description="Disordered" evidence="1">
    <location>
        <begin position="567"/>
        <end position="590"/>
    </location>
</feature>
<dbReference type="AlphaFoldDB" id="A0A2I1IG83"/>
<dbReference type="EMBL" id="PKGO01000006">
    <property type="protein sequence ID" value="PKY70112.1"/>
    <property type="molecule type" value="Genomic_DNA"/>
</dbReference>
<gene>
    <name evidence="3" type="ORF">CYJ40_06920</name>
</gene>
<dbReference type="Pfam" id="PF13749">
    <property type="entry name" value="HATPase_c_4"/>
    <property type="match status" value="1"/>
</dbReference>
<feature type="domain" description="Schlafen AlbA-2" evidence="2">
    <location>
        <begin position="34"/>
        <end position="162"/>
    </location>
</feature>
<dbReference type="InterPro" id="IPR038475">
    <property type="entry name" value="RecG_C_sf"/>
</dbReference>
<dbReference type="Pfam" id="PF04326">
    <property type="entry name" value="SLFN_AlbA_2"/>
    <property type="match status" value="1"/>
</dbReference>
<accession>A0A2I1IG83</accession>
<dbReference type="Gene3D" id="6.10.10.130">
    <property type="match status" value="1"/>
</dbReference>
<sequence length="590" mass="65241">MSTPLNGQTELALPEDIAEALQAIWNGASAGDVESETLEIKEDPTQIQQAASTSRNPRAKLIEKLIDEAVCLANGDSAMGHIVVGISDKVGGPEGFTGTDLETHDIERKIFNGTQQGLRVEASAFLYHDTRLVLIRVPEALTLYTRTQGQAKRRRGTDCAPMSEAERQAVLQERINPDFSNGSSTADVTDIEASVLDEARRLLRAKRGRADRSDYAPSEKLALLRDLGLVSKDGTLKRAAEILMLPPKSPEVTVRHLWHSVIGEDPKVTEISDPLLIALPRLIRLIGERASQEIERVQFSDGQETEVQRFPSQAIDEAVTNAFIHRDWAVSRPVVIDQTPNTLKIWSPGPLPPGVDKNHLLTTQSVPRNSRLMAAMRALGLAEESSRGFDRMWTAMISSGRNIPEVNTTDTFVEVILSAGKPNTEFIKALHELEKTPKGKVMRSVFSLIVFRHLWDSPRITKSQVERLSQISSVETLDLMGTLQEAEIVERLKNSDEWVLGSAAPHHPSTAGDTHFGRHKTTALPAEEWIKTQLRSNKPVYAASAAETLGIERSEVTAMLRELRKQGVTHIDPDGPQRGPNTRWIKSTEK</sequence>
<dbReference type="PANTHER" id="PTHR30595">
    <property type="entry name" value="GLPR-RELATED TRANSCRIPTIONAL REPRESSOR"/>
    <property type="match status" value="1"/>
</dbReference>
<evidence type="ECO:0000256" key="1">
    <source>
        <dbReference type="SAM" id="MobiDB-lite"/>
    </source>
</evidence>
<evidence type="ECO:0000313" key="4">
    <source>
        <dbReference type="Proteomes" id="UP000242755"/>
    </source>
</evidence>
<dbReference type="Gene3D" id="3.30.565.60">
    <property type="match status" value="1"/>
</dbReference>
<dbReference type="Proteomes" id="UP000242755">
    <property type="component" value="Unassembled WGS sequence"/>
</dbReference>
<dbReference type="RefSeq" id="WP_101672519.1">
    <property type="nucleotide sequence ID" value="NZ_PKGO01000006.1"/>
</dbReference>
<protein>
    <submittedName>
        <fullName evidence="3">AAA family ATPase</fullName>
    </submittedName>
</protein>
<dbReference type="InterPro" id="IPR038461">
    <property type="entry name" value="Schlafen_AlbA_2_dom_sf"/>
</dbReference>
<proteinExistence type="predicted"/>
<evidence type="ECO:0000313" key="3">
    <source>
        <dbReference type="EMBL" id="PKY70112.1"/>
    </source>
</evidence>
<reference evidence="3 4" key="1">
    <citation type="submission" date="2017-12" db="EMBL/GenBank/DDBJ databases">
        <title>Phylogenetic diversity of female urinary microbiome.</title>
        <authorList>
            <person name="Thomas-White K."/>
            <person name="Wolfe A.J."/>
        </authorList>
    </citation>
    <scope>NUCLEOTIDE SEQUENCE [LARGE SCALE GENOMIC DNA]</scope>
    <source>
        <strain evidence="3 4">UMB0426</strain>
    </source>
</reference>
<name>A0A2I1IG83_9MICO</name>
<dbReference type="PANTHER" id="PTHR30595:SF6">
    <property type="entry name" value="SCHLAFEN ALBA-2 DOMAIN-CONTAINING PROTEIN"/>
    <property type="match status" value="1"/>
</dbReference>